<keyword evidence="4 7" id="KW-0812">Transmembrane</keyword>
<evidence type="ECO:0000256" key="7">
    <source>
        <dbReference type="SAM" id="Phobius"/>
    </source>
</evidence>
<dbReference type="Pfam" id="PF05977">
    <property type="entry name" value="MFS_3"/>
    <property type="match status" value="1"/>
</dbReference>
<accession>A0A7Y9JBF8</accession>
<dbReference type="EMBL" id="JACCBG010000001">
    <property type="protein sequence ID" value="NYD41154.1"/>
    <property type="molecule type" value="Genomic_DNA"/>
</dbReference>
<name>A0A7Y9JBF8_9ACTN</name>
<keyword evidence="3" id="KW-1003">Cell membrane</keyword>
<dbReference type="CDD" id="cd06173">
    <property type="entry name" value="MFS_MefA_like"/>
    <property type="match status" value="1"/>
</dbReference>
<feature type="transmembrane region" description="Helical" evidence="7">
    <location>
        <begin position="106"/>
        <end position="131"/>
    </location>
</feature>
<organism evidence="8 9">
    <name type="scientific">Nocardioides panaciterrulae</name>
    <dbReference type="NCBI Taxonomy" id="661492"/>
    <lineage>
        <taxon>Bacteria</taxon>
        <taxon>Bacillati</taxon>
        <taxon>Actinomycetota</taxon>
        <taxon>Actinomycetes</taxon>
        <taxon>Propionibacteriales</taxon>
        <taxon>Nocardioidaceae</taxon>
        <taxon>Nocardioides</taxon>
    </lineage>
</organism>
<dbReference type="RefSeq" id="WP_179662942.1">
    <property type="nucleotide sequence ID" value="NZ_JACCBG010000001.1"/>
</dbReference>
<gene>
    <name evidence="8" type="ORF">BJZ21_001237</name>
</gene>
<evidence type="ECO:0000256" key="6">
    <source>
        <dbReference type="ARBA" id="ARBA00023136"/>
    </source>
</evidence>
<protein>
    <submittedName>
        <fullName evidence="8">MFS family permease</fullName>
    </submittedName>
</protein>
<keyword evidence="5 7" id="KW-1133">Transmembrane helix</keyword>
<comment type="caution">
    <text evidence="8">The sequence shown here is derived from an EMBL/GenBank/DDBJ whole genome shotgun (WGS) entry which is preliminary data.</text>
</comment>
<proteinExistence type="predicted"/>
<reference evidence="8 9" key="1">
    <citation type="submission" date="2020-07" db="EMBL/GenBank/DDBJ databases">
        <title>Sequencing the genomes of 1000 actinobacteria strains.</title>
        <authorList>
            <person name="Klenk H.-P."/>
        </authorList>
    </citation>
    <scope>NUCLEOTIDE SEQUENCE [LARGE SCALE GENOMIC DNA]</scope>
    <source>
        <strain evidence="8 9">DSM 21350</strain>
    </source>
</reference>
<evidence type="ECO:0000256" key="2">
    <source>
        <dbReference type="ARBA" id="ARBA00022448"/>
    </source>
</evidence>
<keyword evidence="2" id="KW-0813">Transport</keyword>
<evidence type="ECO:0000256" key="4">
    <source>
        <dbReference type="ARBA" id="ARBA00022692"/>
    </source>
</evidence>
<dbReference type="PANTHER" id="PTHR23513:SF6">
    <property type="entry name" value="MAJOR FACILITATOR SUPERFAMILY ASSOCIATED DOMAIN-CONTAINING PROTEIN"/>
    <property type="match status" value="1"/>
</dbReference>
<feature type="transmembrane region" description="Helical" evidence="7">
    <location>
        <begin position="376"/>
        <end position="396"/>
    </location>
</feature>
<dbReference type="SUPFAM" id="SSF103473">
    <property type="entry name" value="MFS general substrate transporter"/>
    <property type="match status" value="1"/>
</dbReference>
<feature type="transmembrane region" description="Helical" evidence="7">
    <location>
        <begin position="351"/>
        <end position="370"/>
    </location>
</feature>
<evidence type="ECO:0000313" key="8">
    <source>
        <dbReference type="EMBL" id="NYD41154.1"/>
    </source>
</evidence>
<dbReference type="PANTHER" id="PTHR23513">
    <property type="entry name" value="INTEGRAL MEMBRANE EFFLUX PROTEIN-RELATED"/>
    <property type="match status" value="1"/>
</dbReference>
<keyword evidence="9" id="KW-1185">Reference proteome</keyword>
<evidence type="ECO:0000256" key="5">
    <source>
        <dbReference type="ARBA" id="ARBA00022989"/>
    </source>
</evidence>
<evidence type="ECO:0000256" key="3">
    <source>
        <dbReference type="ARBA" id="ARBA00022475"/>
    </source>
</evidence>
<dbReference type="InterPro" id="IPR010290">
    <property type="entry name" value="TM_effector"/>
</dbReference>
<feature type="transmembrane region" description="Helical" evidence="7">
    <location>
        <begin position="250"/>
        <end position="268"/>
    </location>
</feature>
<keyword evidence="6 7" id="KW-0472">Membrane</keyword>
<feature type="transmembrane region" description="Helical" evidence="7">
    <location>
        <begin position="47"/>
        <end position="69"/>
    </location>
</feature>
<dbReference type="GO" id="GO:0005886">
    <property type="term" value="C:plasma membrane"/>
    <property type="evidence" value="ECO:0007669"/>
    <property type="project" value="UniProtKB-SubCell"/>
</dbReference>
<feature type="transmembrane region" description="Helical" evidence="7">
    <location>
        <begin position="222"/>
        <end position="244"/>
    </location>
</feature>
<feature type="transmembrane region" description="Helical" evidence="7">
    <location>
        <begin position="81"/>
        <end position="100"/>
    </location>
</feature>
<dbReference type="Proteomes" id="UP000535511">
    <property type="component" value="Unassembled WGS sequence"/>
</dbReference>
<evidence type="ECO:0000256" key="1">
    <source>
        <dbReference type="ARBA" id="ARBA00004651"/>
    </source>
</evidence>
<dbReference type="Gene3D" id="1.20.1250.20">
    <property type="entry name" value="MFS general substrate transporter like domains"/>
    <property type="match status" value="1"/>
</dbReference>
<feature type="transmembrane region" description="Helical" evidence="7">
    <location>
        <begin position="308"/>
        <end position="330"/>
    </location>
</feature>
<sequence length="430" mass="43981">MARLRWRGGFGRVWGSIAVSLFGTQVSLLALPLTALAALDASPSQVALLAAAGTAPFLLFGLPAGAWVDRFSRRGLMVTTDLLRGALLASVPLAWLAGVLTLAQLYAVAFGVGSLSVFFDVAALSVLPALVPHGSIATANGRLEGARALSQTSGPGLGGLLVQVLTAPLAVAVDAVSYLGSALLLRGLPHLPPVAAPVRERLVSQVFSGLRFCLAHRFIRPLALGAAWMNFWVEGLLAVLVTWAVRDLELGAATVGLVLAGSNVGYLLGSMAVPRLNARIGVGPTIVVGAALQAGFALTAFAPHPYTLLWLTLGLAISAAGTGLWNVDAVSLRQATTPPAMQARMNASNRFLIWGTMPLGAAAGATMAGAIGLHATVAVCAVLAPTSALPVLFSAVRGVRSMPSYDDLPTPLAPPANDMPGAPVVASLVD</sequence>
<evidence type="ECO:0000313" key="9">
    <source>
        <dbReference type="Proteomes" id="UP000535511"/>
    </source>
</evidence>
<dbReference type="AlphaFoldDB" id="A0A7Y9JBF8"/>
<feature type="transmembrane region" description="Helical" evidence="7">
    <location>
        <begin position="280"/>
        <end position="302"/>
    </location>
</feature>
<dbReference type="InterPro" id="IPR036259">
    <property type="entry name" value="MFS_trans_sf"/>
</dbReference>
<comment type="subcellular location">
    <subcellularLocation>
        <location evidence="1">Cell membrane</location>
        <topology evidence="1">Multi-pass membrane protein</topology>
    </subcellularLocation>
</comment>